<gene>
    <name evidence="1" type="ORF">C5Y96_07215</name>
</gene>
<proteinExistence type="predicted"/>
<dbReference type="AlphaFoldDB" id="A0A2S8FYL9"/>
<protein>
    <submittedName>
        <fullName evidence="1">Uncharacterized protein</fullName>
    </submittedName>
</protein>
<organism evidence="1 2">
    <name type="scientific">Blastopirellula marina</name>
    <dbReference type="NCBI Taxonomy" id="124"/>
    <lineage>
        <taxon>Bacteria</taxon>
        <taxon>Pseudomonadati</taxon>
        <taxon>Planctomycetota</taxon>
        <taxon>Planctomycetia</taxon>
        <taxon>Pirellulales</taxon>
        <taxon>Pirellulaceae</taxon>
        <taxon>Blastopirellula</taxon>
    </lineage>
</organism>
<dbReference type="Proteomes" id="UP000240009">
    <property type="component" value="Unassembled WGS sequence"/>
</dbReference>
<comment type="caution">
    <text evidence="1">The sequence shown here is derived from an EMBL/GenBank/DDBJ whole genome shotgun (WGS) entry which is preliminary data.</text>
</comment>
<accession>A0A2S8FYL9</accession>
<dbReference type="RefSeq" id="WP_105351428.1">
    <property type="nucleotide sequence ID" value="NZ_PUIA01000017.1"/>
</dbReference>
<reference evidence="1 2" key="1">
    <citation type="submission" date="2018-02" db="EMBL/GenBank/DDBJ databases">
        <title>Comparative genomes isolates from brazilian mangrove.</title>
        <authorList>
            <person name="Araujo J.E."/>
            <person name="Taketani R.G."/>
            <person name="Silva M.C.P."/>
            <person name="Loureco M.V."/>
            <person name="Andreote F.D."/>
        </authorList>
    </citation>
    <scope>NUCLEOTIDE SEQUENCE [LARGE SCALE GENOMIC DNA]</scope>
    <source>
        <strain evidence="1 2">HEX-2 MGV</strain>
    </source>
</reference>
<name>A0A2S8FYL9_9BACT</name>
<evidence type="ECO:0000313" key="2">
    <source>
        <dbReference type="Proteomes" id="UP000240009"/>
    </source>
</evidence>
<dbReference type="EMBL" id="PUIA01000017">
    <property type="protein sequence ID" value="PQO36944.1"/>
    <property type="molecule type" value="Genomic_DNA"/>
</dbReference>
<sequence length="237" mass="26141">MPTYDLFNAWFRIADWCAYTLAKQGCESVVLKPLGEHSHAAAIIVREASQSGSYMHRKLAASLAGWIRDPSPQLLEELFKTEADYDASLEPSDFGRLESQSVMEDIVVSAHRWMRDTNQGQHASHALKQIIGSTIAGQYWNSAGEAMIGLCKYHSDDSAELLQEFAEYANGPAPSHPSRPSLKQEKSIAQNLLEGNPKALDSLERFLQAQDAAADTEIDPNSRAAIDHLLAMAKTIE</sequence>
<evidence type="ECO:0000313" key="1">
    <source>
        <dbReference type="EMBL" id="PQO36944.1"/>
    </source>
</evidence>